<gene>
    <name evidence="1" type="ORF">GCM10022254_57300</name>
</gene>
<keyword evidence="2" id="KW-1185">Reference proteome</keyword>
<evidence type="ECO:0000313" key="1">
    <source>
        <dbReference type="EMBL" id="GAA4239001.1"/>
    </source>
</evidence>
<accession>A0ABP8CGI2</accession>
<reference evidence="2" key="1">
    <citation type="journal article" date="2019" name="Int. J. Syst. Evol. Microbiol.">
        <title>The Global Catalogue of Microorganisms (GCM) 10K type strain sequencing project: providing services to taxonomists for standard genome sequencing and annotation.</title>
        <authorList>
            <consortium name="The Broad Institute Genomics Platform"/>
            <consortium name="The Broad Institute Genome Sequencing Center for Infectious Disease"/>
            <person name="Wu L."/>
            <person name="Ma J."/>
        </authorList>
    </citation>
    <scope>NUCLEOTIDE SEQUENCE [LARGE SCALE GENOMIC DNA]</scope>
    <source>
        <strain evidence="2">JCM 17440</strain>
    </source>
</reference>
<dbReference type="EMBL" id="BAABAS010000020">
    <property type="protein sequence ID" value="GAA4239001.1"/>
    <property type="molecule type" value="Genomic_DNA"/>
</dbReference>
<dbReference type="Proteomes" id="UP001501710">
    <property type="component" value="Unassembled WGS sequence"/>
</dbReference>
<organism evidence="1 2">
    <name type="scientific">Actinomadura meridiana</name>
    <dbReference type="NCBI Taxonomy" id="559626"/>
    <lineage>
        <taxon>Bacteria</taxon>
        <taxon>Bacillati</taxon>
        <taxon>Actinomycetota</taxon>
        <taxon>Actinomycetes</taxon>
        <taxon>Streptosporangiales</taxon>
        <taxon>Thermomonosporaceae</taxon>
        <taxon>Actinomadura</taxon>
    </lineage>
</organism>
<comment type="caution">
    <text evidence="1">The sequence shown here is derived from an EMBL/GenBank/DDBJ whole genome shotgun (WGS) entry which is preliminary data.</text>
</comment>
<protein>
    <submittedName>
        <fullName evidence="1">Uncharacterized protein</fullName>
    </submittedName>
</protein>
<sequence>MNDADEAPYPSKAEVLQAEYAHEWDIWREVRPNGRHGDWVAETLPDVPDHQLLRAKTIDGLAAQLREATS</sequence>
<name>A0ABP8CGI2_9ACTN</name>
<evidence type="ECO:0000313" key="2">
    <source>
        <dbReference type="Proteomes" id="UP001501710"/>
    </source>
</evidence>
<proteinExistence type="predicted"/>